<reference evidence="2" key="2">
    <citation type="submission" date="2016-11" db="EMBL/GenBank/DDBJ databases">
        <authorList>
            <person name="Jaros S."/>
            <person name="Januszkiewicz K."/>
            <person name="Wedrychowicz H."/>
        </authorList>
    </citation>
    <scope>NUCLEOTIDE SEQUENCE [LARGE SCALE GENOMIC DNA]</scope>
    <source>
        <strain evidence="2">DX253</strain>
    </source>
</reference>
<dbReference type="Proteomes" id="UP000184203">
    <property type="component" value="Unassembled WGS sequence"/>
</dbReference>
<evidence type="ECO:0000313" key="2">
    <source>
        <dbReference type="EMBL" id="SHL55992.1"/>
    </source>
</evidence>
<name>E7QXW5_HALPU</name>
<reference evidence="4" key="3">
    <citation type="submission" date="2016-11" db="EMBL/GenBank/DDBJ databases">
        <authorList>
            <person name="Varghese N."/>
            <person name="Submissions S."/>
        </authorList>
    </citation>
    <scope>NUCLEOTIDE SEQUENCE [LARGE SCALE GENOMIC DNA]</scope>
    <source>
        <strain evidence="4">DX253</strain>
    </source>
</reference>
<reference evidence="1 3" key="1">
    <citation type="journal article" date="2014" name="ISME J.">
        <title>Trehalose/2-sulfotrehalose biosynthesis and glycine-betaine uptake are widely spread mechanisms for osmoadaptation in the Halobacteriales.</title>
        <authorList>
            <person name="Youssef N.H."/>
            <person name="Savage-Ashlock K.N."/>
            <person name="McCully A.L."/>
            <person name="Luedtke B."/>
            <person name="Shaw E.I."/>
            <person name="Hoff W.D."/>
            <person name="Elshahed M.S."/>
        </authorList>
    </citation>
    <scope>NUCLEOTIDE SEQUENCE [LARGE SCALE GENOMIC DNA]</scope>
    <source>
        <strain evidence="1 3">DX253</strain>
    </source>
</reference>
<dbReference type="OrthoDB" id="260878at2157"/>
<dbReference type="Proteomes" id="UP000003751">
    <property type="component" value="Unassembled WGS sequence"/>
</dbReference>
<evidence type="ECO:0000313" key="1">
    <source>
        <dbReference type="EMBL" id="EFW90666.1"/>
    </source>
</evidence>
<sequence>MGEFAETVRDYVRDTLAERLPRFDWETEHRIRRTPVDVVGRTDDRFVAVELEWRRADSVNNTAKLFYYVDSGDLDRYDRISVVQVFTGYYDLSSGGVSSKREIAEFVGTVTADSFEHVSFSPVTFGLEPPKRGGEWPDGWRAVADETVREIVRDI</sequence>
<protein>
    <recommendedName>
        <fullName evidence="5">Restriction endonuclease</fullName>
    </recommendedName>
</protein>
<evidence type="ECO:0008006" key="5">
    <source>
        <dbReference type="Google" id="ProtNLM"/>
    </source>
</evidence>
<dbReference type="PATRIC" id="fig|797209.4.peg.3578"/>
<gene>
    <name evidence="2" type="ORF">SAMN05444342_4105</name>
    <name evidence="1" type="ORF">ZOD2009_18270</name>
</gene>
<evidence type="ECO:0000313" key="3">
    <source>
        <dbReference type="Proteomes" id="UP000003751"/>
    </source>
</evidence>
<dbReference type="eggNOG" id="arCOG14874">
    <property type="taxonomic scope" value="Archaea"/>
</dbReference>
<dbReference type="STRING" id="797209.GCA_000376445_02291"/>
<dbReference type="AlphaFoldDB" id="E7QXW5"/>
<proteinExistence type="predicted"/>
<accession>E7QXW5</accession>
<dbReference type="RefSeq" id="WP_007982261.1">
    <property type="nucleotide sequence ID" value="NZ_AEMG01000022.1"/>
</dbReference>
<keyword evidence="4" id="KW-1185">Reference proteome</keyword>
<dbReference type="EMBL" id="AEMG01000022">
    <property type="protein sequence ID" value="EFW90666.1"/>
    <property type="molecule type" value="Genomic_DNA"/>
</dbReference>
<organism evidence="1 3">
    <name type="scientific">Haladaptatus paucihalophilus DX253</name>
    <dbReference type="NCBI Taxonomy" id="797209"/>
    <lineage>
        <taxon>Archaea</taxon>
        <taxon>Methanobacteriati</taxon>
        <taxon>Methanobacteriota</taxon>
        <taxon>Stenosarchaea group</taxon>
        <taxon>Halobacteria</taxon>
        <taxon>Halobacteriales</taxon>
        <taxon>Haladaptataceae</taxon>
        <taxon>Haladaptatus</taxon>
    </lineage>
</organism>
<evidence type="ECO:0000313" key="4">
    <source>
        <dbReference type="Proteomes" id="UP000184203"/>
    </source>
</evidence>
<dbReference type="EMBL" id="FRAN01000008">
    <property type="protein sequence ID" value="SHL55992.1"/>
    <property type="molecule type" value="Genomic_DNA"/>
</dbReference>